<dbReference type="OrthoDB" id="9988775at2759"/>
<dbReference type="Pfam" id="PF00441">
    <property type="entry name" value="Acyl-CoA_dh_1"/>
    <property type="match status" value="1"/>
</dbReference>
<dbReference type="FunFam" id="1.20.140.10:FF:000001">
    <property type="entry name" value="Acyl-CoA dehydrogenase"/>
    <property type="match status" value="1"/>
</dbReference>
<dbReference type="PROSITE" id="PS00073">
    <property type="entry name" value="ACYL_COA_DH_2"/>
    <property type="match status" value="1"/>
</dbReference>
<dbReference type="SUPFAM" id="SSF56645">
    <property type="entry name" value="Acyl-CoA dehydrogenase NM domain-like"/>
    <property type="match status" value="1"/>
</dbReference>
<reference evidence="11 12" key="1">
    <citation type="submission" date="2017-09" db="EMBL/GenBank/DDBJ databases">
        <title>Genome sequencing of Besnoitia besnoiti strain Bb-Ger1.</title>
        <authorList>
            <person name="Schares G."/>
            <person name="Venepally P."/>
            <person name="Lorenzi H.A."/>
        </authorList>
    </citation>
    <scope>NUCLEOTIDE SEQUENCE [LARGE SCALE GENOMIC DNA]</scope>
    <source>
        <strain evidence="11 12">Bb-Ger1</strain>
    </source>
</reference>
<dbReference type="Gene3D" id="1.10.540.10">
    <property type="entry name" value="Acyl-CoA dehydrogenase/oxidase, N-terminal domain"/>
    <property type="match status" value="1"/>
</dbReference>
<evidence type="ECO:0000256" key="2">
    <source>
        <dbReference type="ARBA" id="ARBA00009347"/>
    </source>
</evidence>
<keyword evidence="3 7" id="KW-0285">Flavoprotein</keyword>
<dbReference type="GeneID" id="40310529"/>
<dbReference type="Gene3D" id="2.40.110.10">
    <property type="entry name" value="Butyryl-CoA Dehydrogenase, subunit A, domain 2"/>
    <property type="match status" value="1"/>
</dbReference>
<evidence type="ECO:0000256" key="6">
    <source>
        <dbReference type="ARBA" id="ARBA00049552"/>
    </source>
</evidence>
<comment type="cofactor">
    <cofactor evidence="1 7">
        <name>FAD</name>
        <dbReference type="ChEBI" id="CHEBI:57692"/>
    </cofactor>
</comment>
<dbReference type="Pfam" id="PF02770">
    <property type="entry name" value="Acyl-CoA_dh_M"/>
    <property type="match status" value="1"/>
</dbReference>
<evidence type="ECO:0000256" key="5">
    <source>
        <dbReference type="ARBA" id="ARBA00023002"/>
    </source>
</evidence>
<dbReference type="PANTHER" id="PTHR43884:SF12">
    <property type="entry name" value="ISOVALERYL-COA DEHYDROGENASE, MITOCHONDRIAL-RELATED"/>
    <property type="match status" value="1"/>
</dbReference>
<dbReference type="EMBL" id="NWUJ01000004">
    <property type="protein sequence ID" value="PFH35949.1"/>
    <property type="molecule type" value="Genomic_DNA"/>
</dbReference>
<dbReference type="PANTHER" id="PTHR43884">
    <property type="entry name" value="ACYL-COA DEHYDROGENASE"/>
    <property type="match status" value="1"/>
</dbReference>
<organism evidence="11 12">
    <name type="scientific">Besnoitia besnoiti</name>
    <name type="common">Apicomplexan protozoan</name>
    <dbReference type="NCBI Taxonomy" id="94643"/>
    <lineage>
        <taxon>Eukaryota</taxon>
        <taxon>Sar</taxon>
        <taxon>Alveolata</taxon>
        <taxon>Apicomplexa</taxon>
        <taxon>Conoidasida</taxon>
        <taxon>Coccidia</taxon>
        <taxon>Eucoccidiorida</taxon>
        <taxon>Eimeriorina</taxon>
        <taxon>Sarcocystidae</taxon>
        <taxon>Besnoitia</taxon>
    </lineage>
</organism>
<evidence type="ECO:0000256" key="3">
    <source>
        <dbReference type="ARBA" id="ARBA00022630"/>
    </source>
</evidence>
<dbReference type="FunFam" id="1.10.540.10:FF:000007">
    <property type="entry name" value="Isovaleryl-CoA dehydrogenase, mitochondrial"/>
    <property type="match status" value="1"/>
</dbReference>
<dbReference type="InterPro" id="IPR036250">
    <property type="entry name" value="AcylCo_DH-like_C"/>
</dbReference>
<feature type="domain" description="Acyl-CoA oxidase/dehydrogenase middle" evidence="9">
    <location>
        <begin position="118"/>
        <end position="225"/>
    </location>
</feature>
<dbReference type="RefSeq" id="XP_029219958.1">
    <property type="nucleotide sequence ID" value="XM_029364035.1"/>
</dbReference>
<accession>A0A2A9MDJ9</accession>
<dbReference type="InterPro" id="IPR037069">
    <property type="entry name" value="AcylCoA_DH/ox_N_sf"/>
</dbReference>
<keyword evidence="5 7" id="KW-0560">Oxidoreductase</keyword>
<evidence type="ECO:0000313" key="12">
    <source>
        <dbReference type="Proteomes" id="UP000224006"/>
    </source>
</evidence>
<dbReference type="AlphaFoldDB" id="A0A2A9MDJ9"/>
<dbReference type="InterPro" id="IPR046373">
    <property type="entry name" value="Acyl-CoA_Oxase/DH_mid-dom_sf"/>
</dbReference>
<comment type="catalytic activity">
    <reaction evidence="6">
        <text>(2S)-2-methylbutanoyl-CoA + oxidized [electron-transfer flavoprotein] + H(+) = (2E)-2-methylbut-2-enoyl-CoA + reduced [electron-transfer flavoprotein]</text>
        <dbReference type="Rhea" id="RHEA:48256"/>
        <dbReference type="Rhea" id="RHEA-COMP:10685"/>
        <dbReference type="Rhea" id="RHEA-COMP:10686"/>
        <dbReference type="ChEBI" id="CHEBI:15378"/>
        <dbReference type="ChEBI" id="CHEBI:57337"/>
        <dbReference type="ChEBI" id="CHEBI:57692"/>
        <dbReference type="ChEBI" id="CHEBI:58307"/>
        <dbReference type="ChEBI" id="CHEBI:88166"/>
    </reaction>
    <physiologicalReaction direction="left-to-right" evidence="6">
        <dbReference type="Rhea" id="RHEA:48257"/>
    </physiologicalReaction>
</comment>
<dbReference type="STRING" id="94643.A0A2A9MDJ9"/>
<keyword evidence="12" id="KW-1185">Reference proteome</keyword>
<gene>
    <name evidence="11" type="ORF">BESB_056000</name>
</gene>
<name>A0A2A9MDJ9_BESBE</name>
<evidence type="ECO:0000313" key="11">
    <source>
        <dbReference type="EMBL" id="PFH35949.1"/>
    </source>
</evidence>
<dbReference type="GO" id="GO:0050660">
    <property type="term" value="F:flavin adenine dinucleotide binding"/>
    <property type="evidence" value="ECO:0007669"/>
    <property type="project" value="InterPro"/>
</dbReference>
<dbReference type="VEuPathDB" id="ToxoDB:BESB_056000"/>
<dbReference type="GO" id="GO:0006552">
    <property type="term" value="P:L-leucine catabolic process"/>
    <property type="evidence" value="ECO:0007669"/>
    <property type="project" value="TreeGrafter"/>
</dbReference>
<evidence type="ECO:0000259" key="8">
    <source>
        <dbReference type="Pfam" id="PF00441"/>
    </source>
</evidence>
<dbReference type="KEGG" id="bbes:BESB_056000"/>
<dbReference type="InterPro" id="IPR006091">
    <property type="entry name" value="Acyl-CoA_Oxase/DH_mid-dom"/>
</dbReference>
<dbReference type="InterPro" id="IPR013786">
    <property type="entry name" value="AcylCoA_DH/ox_N"/>
</dbReference>
<dbReference type="Pfam" id="PF02771">
    <property type="entry name" value="Acyl-CoA_dh_N"/>
    <property type="match status" value="1"/>
</dbReference>
<evidence type="ECO:0000256" key="7">
    <source>
        <dbReference type="RuleBase" id="RU362125"/>
    </source>
</evidence>
<dbReference type="SUPFAM" id="SSF47203">
    <property type="entry name" value="Acyl-CoA dehydrogenase C-terminal domain-like"/>
    <property type="match status" value="1"/>
</dbReference>
<sequence length="398" mass="43204">MLCVILQLQQYVREFSRKEIAPNAARWDKDNSFPKHLLPLMGSCGLLGPTAPTEHGGLGLDFLSHVIIMEEISRASAGIGLSYGAHSNLCINQISRWGTTDQHQRFLPPLLRGHAVGALAMSEPEAGSDVLGMRSQSRPNEDGSYTVRGSKSWITNGTCADVIIVYAKDTTLREGQGGTSTGSGPARKVTAFILEKGMSGLTRGKKLDKLGMRCSETCELYFDDVRVPPENILGSPGDGAKVLMSGLDSERLVLAAGPLGIMAACVDAILPYINSRRQFNQPVADFQLMQGKLADVYCTFISHRAFLYSVARAYSKGDAGRTDCAAVILSCAEKATLMALDAIQMLGGNGYTNEYPVARLLRDSKLYEIGAGTSEIRRLLIARELNSRFRSGILDWDF</sequence>
<dbReference type="InterPro" id="IPR009075">
    <property type="entry name" value="AcylCo_DH/oxidase_C"/>
</dbReference>
<evidence type="ECO:0000256" key="1">
    <source>
        <dbReference type="ARBA" id="ARBA00001974"/>
    </source>
</evidence>
<feature type="domain" description="Acyl-CoA dehydrogenase/oxidase N-terminal" evidence="10">
    <location>
        <begin position="7"/>
        <end position="113"/>
    </location>
</feature>
<feature type="domain" description="Acyl-CoA dehydrogenase/oxidase C-terminal" evidence="8">
    <location>
        <begin position="237"/>
        <end position="385"/>
    </location>
</feature>
<comment type="caution">
    <text evidence="11">The sequence shown here is derived from an EMBL/GenBank/DDBJ whole genome shotgun (WGS) entry which is preliminary data.</text>
</comment>
<dbReference type="InterPro" id="IPR009100">
    <property type="entry name" value="AcylCoA_DH/oxidase_NM_dom_sf"/>
</dbReference>
<dbReference type="InterPro" id="IPR006089">
    <property type="entry name" value="Acyl-CoA_DH_CS"/>
</dbReference>
<dbReference type="GO" id="GO:0008470">
    <property type="term" value="F:3-methylbutanoyl-CoA dehydrogenase activity"/>
    <property type="evidence" value="ECO:0007669"/>
    <property type="project" value="TreeGrafter"/>
</dbReference>
<evidence type="ECO:0000259" key="9">
    <source>
        <dbReference type="Pfam" id="PF02770"/>
    </source>
</evidence>
<keyword evidence="4 7" id="KW-0274">FAD</keyword>
<protein>
    <submittedName>
        <fullName evidence="11">Isovaleryl-CoA dehydrogenase</fullName>
    </submittedName>
</protein>
<comment type="similarity">
    <text evidence="2 7">Belongs to the acyl-CoA dehydrogenase family.</text>
</comment>
<dbReference type="Gene3D" id="1.20.140.10">
    <property type="entry name" value="Butyryl-CoA Dehydrogenase, subunit A, domain 3"/>
    <property type="match status" value="1"/>
</dbReference>
<dbReference type="Proteomes" id="UP000224006">
    <property type="component" value="Chromosome IV"/>
</dbReference>
<evidence type="ECO:0000256" key="4">
    <source>
        <dbReference type="ARBA" id="ARBA00022827"/>
    </source>
</evidence>
<evidence type="ECO:0000259" key="10">
    <source>
        <dbReference type="Pfam" id="PF02771"/>
    </source>
</evidence>
<proteinExistence type="inferred from homology"/>
<dbReference type="PROSITE" id="PS00072">
    <property type="entry name" value="ACYL_COA_DH_1"/>
    <property type="match status" value="1"/>
</dbReference>